<keyword evidence="7" id="KW-0067">ATP-binding</keyword>
<dbReference type="RefSeq" id="XP_020065531.1">
    <property type="nucleotide sequence ID" value="XM_020210914.1"/>
</dbReference>
<evidence type="ECO:0000256" key="1">
    <source>
        <dbReference type="ARBA" id="ARBA00001946"/>
    </source>
</evidence>
<organism evidence="10 11">
    <name type="scientific">Suhomyces tanzawaensis NRRL Y-17324</name>
    <dbReference type="NCBI Taxonomy" id="984487"/>
    <lineage>
        <taxon>Eukaryota</taxon>
        <taxon>Fungi</taxon>
        <taxon>Dikarya</taxon>
        <taxon>Ascomycota</taxon>
        <taxon>Saccharomycotina</taxon>
        <taxon>Pichiomycetes</taxon>
        <taxon>Debaryomycetaceae</taxon>
        <taxon>Suhomyces</taxon>
    </lineage>
</organism>
<evidence type="ECO:0000313" key="11">
    <source>
        <dbReference type="Proteomes" id="UP000094285"/>
    </source>
</evidence>
<dbReference type="GO" id="GO:0005524">
    <property type="term" value="F:ATP binding"/>
    <property type="evidence" value="ECO:0007669"/>
    <property type="project" value="UniProtKB-KW"/>
</dbReference>
<protein>
    <recommendedName>
        <fullName evidence="9">Selenoprotein O</fullName>
    </recommendedName>
</protein>
<dbReference type="GeneID" id="30985050"/>
<comment type="similarity">
    <text evidence="2">Belongs to the SELO family.</text>
</comment>
<dbReference type="GO" id="GO:0045454">
    <property type="term" value="P:cell redox homeostasis"/>
    <property type="evidence" value="ECO:0007669"/>
    <property type="project" value="EnsemblFungi"/>
</dbReference>
<name>A0A1E4SLL5_9ASCO</name>
<evidence type="ECO:0000256" key="6">
    <source>
        <dbReference type="ARBA" id="ARBA00022741"/>
    </source>
</evidence>
<dbReference type="GO" id="GO:0005739">
    <property type="term" value="C:mitochondrion"/>
    <property type="evidence" value="ECO:0007669"/>
    <property type="project" value="EnsemblFungi"/>
</dbReference>
<dbReference type="Pfam" id="PF02696">
    <property type="entry name" value="SelO"/>
    <property type="match status" value="1"/>
</dbReference>
<accession>A0A1E4SLL5</accession>
<dbReference type="EMBL" id="KV453911">
    <property type="protein sequence ID" value="ODV80409.1"/>
    <property type="molecule type" value="Genomic_DNA"/>
</dbReference>
<keyword evidence="8" id="KW-0460">Magnesium</keyword>
<evidence type="ECO:0000256" key="9">
    <source>
        <dbReference type="ARBA" id="ARBA00031547"/>
    </source>
</evidence>
<keyword evidence="3" id="KW-0808">Transferase</keyword>
<keyword evidence="4" id="KW-0548">Nucleotidyltransferase</keyword>
<gene>
    <name evidence="10" type="ORF">CANTADRAFT_65398</name>
</gene>
<dbReference type="Proteomes" id="UP000094285">
    <property type="component" value="Unassembled WGS sequence"/>
</dbReference>
<evidence type="ECO:0000256" key="2">
    <source>
        <dbReference type="ARBA" id="ARBA00009747"/>
    </source>
</evidence>
<reference evidence="11" key="1">
    <citation type="submission" date="2016-05" db="EMBL/GenBank/DDBJ databases">
        <title>Comparative genomics of biotechnologically important yeasts.</title>
        <authorList>
            <consortium name="DOE Joint Genome Institute"/>
            <person name="Riley R."/>
            <person name="Haridas S."/>
            <person name="Wolfe K.H."/>
            <person name="Lopes M.R."/>
            <person name="Hittinger C.T."/>
            <person name="Goker M."/>
            <person name="Salamov A."/>
            <person name="Wisecaver J."/>
            <person name="Long T.M."/>
            <person name="Aerts A.L."/>
            <person name="Barry K."/>
            <person name="Choi C."/>
            <person name="Clum A."/>
            <person name="Coughlan A.Y."/>
            <person name="Deshpande S."/>
            <person name="Douglass A.P."/>
            <person name="Hanson S.J."/>
            <person name="Klenk H.-P."/>
            <person name="Labutti K."/>
            <person name="Lapidus A."/>
            <person name="Lindquist E."/>
            <person name="Lipzen A."/>
            <person name="Meier-Kolthoff J.P."/>
            <person name="Ohm R.A."/>
            <person name="Otillar R.P."/>
            <person name="Pangilinan J."/>
            <person name="Peng Y."/>
            <person name="Rokas A."/>
            <person name="Rosa C.A."/>
            <person name="Scheuner C."/>
            <person name="Sibirny A.A."/>
            <person name="Slot J.C."/>
            <person name="Stielow J.B."/>
            <person name="Sun H."/>
            <person name="Kurtzman C.P."/>
            <person name="Blackwell M."/>
            <person name="Grigoriev I.V."/>
            <person name="Jeffries T.W."/>
        </authorList>
    </citation>
    <scope>NUCLEOTIDE SEQUENCE [LARGE SCALE GENOMIC DNA]</scope>
    <source>
        <strain evidence="11">NRRL Y-17324</strain>
    </source>
</reference>
<proteinExistence type="inferred from homology"/>
<evidence type="ECO:0000256" key="8">
    <source>
        <dbReference type="ARBA" id="ARBA00022842"/>
    </source>
</evidence>
<evidence type="ECO:0000256" key="3">
    <source>
        <dbReference type="ARBA" id="ARBA00022679"/>
    </source>
</evidence>
<keyword evidence="11" id="KW-1185">Reference proteome</keyword>
<dbReference type="InterPro" id="IPR003846">
    <property type="entry name" value="SelO"/>
</dbReference>
<evidence type="ECO:0000256" key="5">
    <source>
        <dbReference type="ARBA" id="ARBA00022723"/>
    </source>
</evidence>
<evidence type="ECO:0000256" key="7">
    <source>
        <dbReference type="ARBA" id="ARBA00022840"/>
    </source>
</evidence>
<sequence>MVHTTKLWEVPKQLTFTRKLDPDFRIPSQDIAAKNEDNIIHKPRVLISGSFSWSLPEVRKEYRYLTSNDNALESLGLDPEQVADPRYQKVVSGEVYAESDFEDKGYPFPYAQAYAGWQFGQFAGQLGDGRVVNLFELEKPTNQGVRVPALANRNKYEVQLKGSGMTPFSRFADGKAVLRSSIREYIISEHLNAIGIPSTRALSLTYLPQTYAQRHAAEKCAIVSRFAELWIRLGSFDLYRWRGDRDGIRKLADYVIDELFTIDGKQFQHWKEILEKKDFLKDSSGINELTKYDNFYYETIVRNATTTAIWQCYGFLNGVLNTDNTSILGLSLDFGPFSIMDKYDPNYTPNSEDHQLRYGYKNTPTSIWWNLTRLGEDLAELIGGARLLDDEDFIKGNFKEEWEDEIISRATTVIEVGGEIYKYTFTKKYVETFFSRLGLSHKLIDESDPDKANSELIAPMLDMLYKVQCDFNKFFLVLQETEIEDESRFNATDIAETILLPVFNEDAPSRYDKNDLIEEITSWLGIFRRYVKESRNIDPTHSRTESKLYNPLFLPRNWILDQVIKHTEDSAGQDLTYLKKLEKMSSNPYDRSKWGTDLKELEDRWILQGDMGEDYAMLQCSCSS</sequence>
<keyword evidence="5" id="KW-0479">Metal-binding</keyword>
<dbReference type="PANTHER" id="PTHR32057">
    <property type="entry name" value="PROTEIN ADENYLYLTRANSFERASE SELO, MITOCHONDRIAL"/>
    <property type="match status" value="1"/>
</dbReference>
<evidence type="ECO:0000313" key="10">
    <source>
        <dbReference type="EMBL" id="ODV80409.1"/>
    </source>
</evidence>
<keyword evidence="6" id="KW-0547">Nucleotide-binding</keyword>
<dbReference type="PANTHER" id="PTHR32057:SF14">
    <property type="entry name" value="PROTEIN ADENYLYLTRANSFERASE SELO, MITOCHONDRIAL"/>
    <property type="match status" value="1"/>
</dbReference>
<dbReference type="AlphaFoldDB" id="A0A1E4SLL5"/>
<dbReference type="STRING" id="984487.A0A1E4SLL5"/>
<dbReference type="OrthoDB" id="10254721at2759"/>
<dbReference type="HAMAP" id="MF_00692">
    <property type="entry name" value="SelO"/>
    <property type="match status" value="1"/>
</dbReference>
<dbReference type="GO" id="GO:0046872">
    <property type="term" value="F:metal ion binding"/>
    <property type="evidence" value="ECO:0007669"/>
    <property type="project" value="UniProtKB-KW"/>
</dbReference>
<comment type="cofactor">
    <cofactor evidence="1">
        <name>Mg(2+)</name>
        <dbReference type="ChEBI" id="CHEBI:18420"/>
    </cofactor>
</comment>
<dbReference type="GO" id="GO:0070733">
    <property type="term" value="F:AMPylase activity"/>
    <property type="evidence" value="ECO:0007669"/>
    <property type="project" value="EnsemblFungi"/>
</dbReference>
<evidence type="ECO:0000256" key="4">
    <source>
        <dbReference type="ARBA" id="ARBA00022695"/>
    </source>
</evidence>